<feature type="domain" description="SWIM-type" evidence="2">
    <location>
        <begin position="48"/>
        <end position="84"/>
    </location>
</feature>
<protein>
    <recommendedName>
        <fullName evidence="2">SWIM-type domain-containing protein</fullName>
    </recommendedName>
</protein>
<keyword evidence="1" id="KW-0862">Zinc</keyword>
<keyword evidence="4" id="KW-1185">Reference proteome</keyword>
<organism evidence="3 4">
    <name type="scientific">Hymenobacter lapidiphilus</name>
    <dbReference type="NCBI Taxonomy" id="2608003"/>
    <lineage>
        <taxon>Bacteria</taxon>
        <taxon>Pseudomonadati</taxon>
        <taxon>Bacteroidota</taxon>
        <taxon>Cytophagia</taxon>
        <taxon>Cytophagales</taxon>
        <taxon>Hymenobacteraceae</taxon>
        <taxon>Hymenobacter</taxon>
    </lineage>
</organism>
<dbReference type="PROSITE" id="PS50966">
    <property type="entry name" value="ZF_SWIM"/>
    <property type="match status" value="1"/>
</dbReference>
<dbReference type="InterPro" id="IPR007527">
    <property type="entry name" value="Znf_SWIM"/>
</dbReference>
<keyword evidence="1" id="KW-0479">Metal-binding</keyword>
<evidence type="ECO:0000256" key="1">
    <source>
        <dbReference type="PROSITE-ProRule" id="PRU00325"/>
    </source>
</evidence>
<sequence>MFTRSDLKAAANTSSYERGQQYFKQGYVGKVTREGNTFKARVEGSERYKVRLTVEKTGASYRCNCPYDYDGICKHAVALGLAVLKKFGPEVEPDPVPDTSEQALLQALMDTPVTTQLAFLTNLLRTQPQLREQFLLQVSPAVKPAAPVAAPNAPAAAAAAAQELTTTEEVSTEVYEALADLAFDDDALRQQTDYYGDYLEDEGDGMLELADEIIQDVLQPFAHFVAEHLAHGRLTRALEYWIGVYEGATAAIDPAADDYGLFSYEGYPARVLECWGRLLSESGADARLATHDFGEAETAAALALLFDRYADAGYPPDAFAALLTTLTRTPAVAAQLHTRLEAGGRPLSLDQAHVLLYSAEVLADDALWVRTAEAHAGHDFGLLLRLLDYYRQHADRPHLLRLLHAYRDQFSHRLNAYVLAHVPPTEDEPLYLAALEQRCRDTQSLADYEQLRSYWSETQRRTFVDELVRLSLRWSDPLFGAELLVAENREAELLPLLLSRQWSTTGSIPELLALAARTQPEACLDAVMERTEKLLADTRGRDLYLRITSWLTVLNQRETLRPQVALFAAHLYTEYFRLNALREELRAAQLVRTEQTGKTYRLVPPAPEDDELRELLRDRKKR</sequence>
<gene>
    <name evidence="3" type="ORF">HW554_18930</name>
</gene>
<dbReference type="GO" id="GO:0008270">
    <property type="term" value="F:zinc ion binding"/>
    <property type="evidence" value="ECO:0007669"/>
    <property type="project" value="UniProtKB-KW"/>
</dbReference>
<evidence type="ECO:0000313" key="4">
    <source>
        <dbReference type="Proteomes" id="UP000565521"/>
    </source>
</evidence>
<dbReference type="EMBL" id="JABKAU010000057">
    <property type="protein sequence ID" value="NVO33287.1"/>
    <property type="molecule type" value="Genomic_DNA"/>
</dbReference>
<evidence type="ECO:0000259" key="2">
    <source>
        <dbReference type="PROSITE" id="PS50966"/>
    </source>
</evidence>
<comment type="caution">
    <text evidence="3">The sequence shown here is derived from an EMBL/GenBank/DDBJ whole genome shotgun (WGS) entry which is preliminary data.</text>
</comment>
<dbReference type="RefSeq" id="WP_176910095.1">
    <property type="nucleotide sequence ID" value="NZ_JABKAU010000057.1"/>
</dbReference>
<accession>A0A7Y7PTA5</accession>
<reference evidence="3 4" key="1">
    <citation type="submission" date="2020-05" db="EMBL/GenBank/DDBJ databases">
        <title>Hymenobacter terrestris sp. nov. and Hymenobacter lapidiphilus sp. nov., isolated from regoliths in Antarctica.</title>
        <authorList>
            <person name="Sedlacek I."/>
            <person name="Pantucek R."/>
            <person name="Zeman M."/>
            <person name="Holochova P."/>
            <person name="Kralova S."/>
            <person name="Stankova E."/>
            <person name="Sedo O."/>
            <person name="Micenkova L."/>
            <person name="Svec P."/>
            <person name="Gupta V."/>
            <person name="Sood U."/>
            <person name="Korpole U.S."/>
            <person name="Lal R."/>
        </authorList>
    </citation>
    <scope>NUCLEOTIDE SEQUENCE [LARGE SCALE GENOMIC DNA]</scope>
    <source>
        <strain evidence="3 4">P5342</strain>
    </source>
</reference>
<name>A0A7Y7PTA5_9BACT</name>
<dbReference type="Proteomes" id="UP000565521">
    <property type="component" value="Unassembled WGS sequence"/>
</dbReference>
<proteinExistence type="predicted"/>
<dbReference type="AlphaFoldDB" id="A0A7Y7PTA5"/>
<evidence type="ECO:0000313" key="3">
    <source>
        <dbReference type="EMBL" id="NVO33287.1"/>
    </source>
</evidence>
<keyword evidence="1" id="KW-0863">Zinc-finger</keyword>